<keyword evidence="13 17" id="KW-0961">Cell wall biogenesis/degradation</keyword>
<keyword evidence="8 17" id="KW-0133">Cell shape</keyword>
<gene>
    <name evidence="17" type="primary">uppP</name>
    <name evidence="18" type="ORF">BXT84_00070</name>
</gene>
<evidence type="ECO:0000256" key="5">
    <source>
        <dbReference type="ARBA" id="ARBA00022475"/>
    </source>
</evidence>
<evidence type="ECO:0000256" key="4">
    <source>
        <dbReference type="ARBA" id="ARBA00021581"/>
    </source>
</evidence>
<feature type="transmembrane region" description="Helical" evidence="17">
    <location>
        <begin position="255"/>
        <end position="273"/>
    </location>
</feature>
<evidence type="ECO:0000256" key="17">
    <source>
        <dbReference type="HAMAP-Rule" id="MF_01006"/>
    </source>
</evidence>
<evidence type="ECO:0000256" key="13">
    <source>
        <dbReference type="ARBA" id="ARBA00023316"/>
    </source>
</evidence>
<feature type="transmembrane region" description="Helical" evidence="17">
    <location>
        <begin position="224"/>
        <end position="243"/>
    </location>
</feature>
<feature type="transmembrane region" description="Helical" evidence="17">
    <location>
        <begin position="47"/>
        <end position="66"/>
    </location>
</feature>
<sequence length="274" mass="29775">MNVPLGSAALLGIIQGFAELFPFSSLGLLVILPHIVHLNVPTQGARYLPFLVALHLGTAVALLLLFRHEWIAVVRGWFLWLKGQHTPDGRMAWMLIWATIPVGLVGLALKHPLAHLFSKPLMAAIFLVVNGLLMLLGDAWHKKYRRHPLPMSQMSMGTAVKIGLFQILALIPGMSRSGSTMTGAVGQGLSFEDAAHFSFLLATPIIFAAALVELPKLHSGTHSLMIPALFGGVIAGITAWLSARFLLRYFQVHNLFRLAIISMAVGVIGIILVH</sequence>
<protein>
    <recommendedName>
        <fullName evidence="4 17">Undecaprenyl-diphosphatase</fullName>
        <ecNumber evidence="3 17">3.6.1.27</ecNumber>
    </recommendedName>
    <alternativeName>
        <fullName evidence="15 17">Bacitracin resistance protein</fullName>
    </alternativeName>
    <alternativeName>
        <fullName evidence="14 17">Undecaprenyl pyrophosphate phosphatase</fullName>
    </alternativeName>
</protein>
<evidence type="ECO:0000256" key="3">
    <source>
        <dbReference type="ARBA" id="ARBA00012374"/>
    </source>
</evidence>
<dbReference type="Proteomes" id="UP000325292">
    <property type="component" value="Chromosome"/>
</dbReference>
<feature type="transmembrane region" description="Helical" evidence="17">
    <location>
        <begin position="91"/>
        <end position="109"/>
    </location>
</feature>
<keyword evidence="12 17" id="KW-0046">Antibiotic resistance</keyword>
<dbReference type="InterPro" id="IPR003824">
    <property type="entry name" value="UppP"/>
</dbReference>
<comment type="function">
    <text evidence="17">Catalyzes the dephosphorylation of undecaprenyl diphosphate (UPP). Confers resistance to bacitracin.</text>
</comment>
<keyword evidence="9 17" id="KW-0573">Peptidoglycan synthesis</keyword>
<evidence type="ECO:0000256" key="15">
    <source>
        <dbReference type="ARBA" id="ARBA00032932"/>
    </source>
</evidence>
<proteinExistence type="inferred from homology"/>
<comment type="catalytic activity">
    <reaction evidence="16 17">
        <text>di-trans,octa-cis-undecaprenyl diphosphate + H2O = di-trans,octa-cis-undecaprenyl phosphate + phosphate + H(+)</text>
        <dbReference type="Rhea" id="RHEA:28094"/>
        <dbReference type="ChEBI" id="CHEBI:15377"/>
        <dbReference type="ChEBI" id="CHEBI:15378"/>
        <dbReference type="ChEBI" id="CHEBI:43474"/>
        <dbReference type="ChEBI" id="CHEBI:58405"/>
        <dbReference type="ChEBI" id="CHEBI:60392"/>
        <dbReference type="EC" id="3.6.1.27"/>
    </reaction>
</comment>
<evidence type="ECO:0000313" key="18">
    <source>
        <dbReference type="EMBL" id="AUW92546.1"/>
    </source>
</evidence>
<dbReference type="PANTHER" id="PTHR30622">
    <property type="entry name" value="UNDECAPRENYL-DIPHOSPHATASE"/>
    <property type="match status" value="1"/>
</dbReference>
<evidence type="ECO:0000256" key="2">
    <source>
        <dbReference type="ARBA" id="ARBA00010621"/>
    </source>
</evidence>
<evidence type="ECO:0000256" key="10">
    <source>
        <dbReference type="ARBA" id="ARBA00022989"/>
    </source>
</evidence>
<keyword evidence="19" id="KW-1185">Reference proteome</keyword>
<feature type="transmembrane region" description="Helical" evidence="17">
    <location>
        <begin position="121"/>
        <end position="141"/>
    </location>
</feature>
<organism evidence="18 19">
    <name type="scientific">Sulfobacillus thermotolerans</name>
    <dbReference type="NCBI Taxonomy" id="338644"/>
    <lineage>
        <taxon>Bacteria</taxon>
        <taxon>Bacillati</taxon>
        <taxon>Bacillota</taxon>
        <taxon>Clostridia</taxon>
        <taxon>Eubacteriales</taxon>
        <taxon>Clostridiales Family XVII. Incertae Sedis</taxon>
        <taxon>Sulfobacillus</taxon>
    </lineage>
</organism>
<dbReference type="EC" id="3.6.1.27" evidence="3 17"/>
<comment type="similarity">
    <text evidence="2 17">Belongs to the UppP family.</text>
</comment>
<feature type="transmembrane region" description="Helical" evidence="17">
    <location>
        <begin position="153"/>
        <end position="174"/>
    </location>
</feature>
<evidence type="ECO:0000256" key="6">
    <source>
        <dbReference type="ARBA" id="ARBA00022692"/>
    </source>
</evidence>
<evidence type="ECO:0000256" key="11">
    <source>
        <dbReference type="ARBA" id="ARBA00023136"/>
    </source>
</evidence>
<keyword evidence="7 17" id="KW-0378">Hydrolase</keyword>
<dbReference type="HAMAP" id="MF_01006">
    <property type="entry name" value="Undec_diphosphatase"/>
    <property type="match status" value="1"/>
</dbReference>
<keyword evidence="11 17" id="KW-0472">Membrane</keyword>
<evidence type="ECO:0000256" key="7">
    <source>
        <dbReference type="ARBA" id="ARBA00022801"/>
    </source>
</evidence>
<evidence type="ECO:0000256" key="9">
    <source>
        <dbReference type="ARBA" id="ARBA00022984"/>
    </source>
</evidence>
<evidence type="ECO:0000256" key="16">
    <source>
        <dbReference type="ARBA" id="ARBA00047594"/>
    </source>
</evidence>
<dbReference type="PANTHER" id="PTHR30622:SF4">
    <property type="entry name" value="UNDECAPRENYL-DIPHOSPHATASE"/>
    <property type="match status" value="1"/>
</dbReference>
<reference evidence="18 19" key="1">
    <citation type="journal article" date="2019" name="Sci. Rep.">
        <title>Sulfobacillus thermotolerans: new insights into resistance and metabolic capacities of acidophilic chemolithotrophs.</title>
        <authorList>
            <person name="Panyushkina A.E."/>
            <person name="Babenko V.V."/>
            <person name="Nikitina A.S."/>
            <person name="Selezneva O.V."/>
            <person name="Tsaplina I.A."/>
            <person name="Letarova M.A."/>
            <person name="Kostryukova E.S."/>
            <person name="Letarov A.V."/>
        </authorList>
    </citation>
    <scope>NUCLEOTIDE SEQUENCE [LARGE SCALE GENOMIC DNA]</scope>
    <source>
        <strain evidence="18 19">Kr1</strain>
    </source>
</reference>
<evidence type="ECO:0000313" key="19">
    <source>
        <dbReference type="Proteomes" id="UP000325292"/>
    </source>
</evidence>
<accession>A0ABM6RMH6</accession>
<keyword evidence="5 17" id="KW-1003">Cell membrane</keyword>
<dbReference type="Pfam" id="PF02673">
    <property type="entry name" value="BacA"/>
    <property type="match status" value="1"/>
</dbReference>
<dbReference type="EMBL" id="CP019454">
    <property type="protein sequence ID" value="AUW92546.1"/>
    <property type="molecule type" value="Genomic_DNA"/>
</dbReference>
<comment type="subcellular location">
    <subcellularLocation>
        <location evidence="1 17">Cell membrane</location>
        <topology evidence="1 17">Multi-pass membrane protein</topology>
    </subcellularLocation>
</comment>
<evidence type="ECO:0000256" key="1">
    <source>
        <dbReference type="ARBA" id="ARBA00004651"/>
    </source>
</evidence>
<feature type="transmembrane region" description="Helical" evidence="17">
    <location>
        <begin position="194"/>
        <end position="212"/>
    </location>
</feature>
<keyword evidence="10 17" id="KW-1133">Transmembrane helix</keyword>
<evidence type="ECO:0000256" key="14">
    <source>
        <dbReference type="ARBA" id="ARBA00032707"/>
    </source>
</evidence>
<evidence type="ECO:0000256" key="12">
    <source>
        <dbReference type="ARBA" id="ARBA00023251"/>
    </source>
</evidence>
<comment type="miscellaneous">
    <text evidence="17">Bacitracin is thought to be involved in the inhibition of peptidoglycan synthesis by sequestering undecaprenyl diphosphate, thereby reducing the pool of lipid carrier available.</text>
</comment>
<name>A0ABM6RMH6_9FIRM</name>
<keyword evidence="6 17" id="KW-0812">Transmembrane</keyword>
<evidence type="ECO:0000256" key="8">
    <source>
        <dbReference type="ARBA" id="ARBA00022960"/>
    </source>
</evidence>